<evidence type="ECO:0000256" key="11">
    <source>
        <dbReference type="ARBA" id="ARBA00022837"/>
    </source>
</evidence>
<dbReference type="PANTHER" id="PTHR45678">
    <property type="entry name" value="MITOCHONDRIAL 2-OXODICARBOXYLATE CARRIER 1-RELATED"/>
    <property type="match status" value="1"/>
</dbReference>
<dbReference type="PROSITE" id="PS50249">
    <property type="entry name" value="MPN"/>
    <property type="match status" value="1"/>
</dbReference>
<dbReference type="InterPro" id="IPR000555">
    <property type="entry name" value="JAMM/MPN+_dom"/>
</dbReference>
<gene>
    <name evidence="21" type="ORF">M5D96_002928</name>
</gene>
<keyword evidence="11" id="KW-0106">Calcium</keyword>
<evidence type="ECO:0000256" key="16">
    <source>
        <dbReference type="PROSITE-ProRule" id="PRU00282"/>
    </source>
</evidence>
<dbReference type="InterPro" id="IPR002048">
    <property type="entry name" value="EF_hand_dom"/>
</dbReference>
<dbReference type="InterPro" id="IPR023395">
    <property type="entry name" value="MCP_dom_sf"/>
</dbReference>
<dbReference type="SUPFAM" id="SSF103506">
    <property type="entry name" value="Mitochondrial carrier"/>
    <property type="match status" value="1"/>
</dbReference>
<accession>A0A9Q0BWU1</accession>
<reference evidence="21" key="1">
    <citation type="journal article" date="2023" name="Genome Biol. Evol.">
        <title>Long-read-based Genome Assembly of Drosophila gunungcola Reveals Fewer Chemosensory Genes in Flower-breeding Species.</title>
        <authorList>
            <person name="Negi A."/>
            <person name="Liao B.Y."/>
            <person name="Yeh S.D."/>
        </authorList>
    </citation>
    <scope>NUCLEOTIDE SEQUENCE</scope>
    <source>
        <strain evidence="21">Sukarami</strain>
    </source>
</reference>
<evidence type="ECO:0000256" key="7">
    <source>
        <dbReference type="ARBA" id="ARBA00022723"/>
    </source>
</evidence>
<feature type="domain" description="EF-hand" evidence="19">
    <location>
        <begin position="465"/>
        <end position="500"/>
    </location>
</feature>
<organism evidence="21 22">
    <name type="scientific">Drosophila gunungcola</name>
    <name type="common">fruit fly</name>
    <dbReference type="NCBI Taxonomy" id="103775"/>
    <lineage>
        <taxon>Eukaryota</taxon>
        <taxon>Metazoa</taxon>
        <taxon>Ecdysozoa</taxon>
        <taxon>Arthropoda</taxon>
        <taxon>Hexapoda</taxon>
        <taxon>Insecta</taxon>
        <taxon>Pterygota</taxon>
        <taxon>Neoptera</taxon>
        <taxon>Endopterygota</taxon>
        <taxon>Diptera</taxon>
        <taxon>Brachycera</taxon>
        <taxon>Muscomorpha</taxon>
        <taxon>Ephydroidea</taxon>
        <taxon>Drosophilidae</taxon>
        <taxon>Drosophila</taxon>
        <taxon>Sophophora</taxon>
    </lineage>
</organism>
<evidence type="ECO:0000256" key="17">
    <source>
        <dbReference type="SAM" id="MobiDB-lite"/>
    </source>
</evidence>
<feature type="domain" description="MPN" evidence="20">
    <location>
        <begin position="212"/>
        <end position="347"/>
    </location>
</feature>
<dbReference type="SMART" id="SM00054">
    <property type="entry name" value="EFh"/>
    <property type="match status" value="3"/>
</dbReference>
<protein>
    <recommendedName>
        <fullName evidence="23">Calcium-binding mitochondrial carrier protein Aralar1</fullName>
    </recommendedName>
</protein>
<evidence type="ECO:0000256" key="5">
    <source>
        <dbReference type="ARBA" id="ARBA00022448"/>
    </source>
</evidence>
<dbReference type="FunFam" id="1.20.58.80:FF:000027">
    <property type="entry name" value="AMSH-like protease"/>
    <property type="match status" value="1"/>
</dbReference>
<feature type="repeat" description="Solcar" evidence="16">
    <location>
        <begin position="700"/>
        <end position="791"/>
    </location>
</feature>
<evidence type="ECO:0000256" key="3">
    <source>
        <dbReference type="ARBA" id="ARBA00006375"/>
    </source>
</evidence>
<comment type="similarity">
    <text evidence="3">Belongs to the mitochondrial carrier (TC 2.A.29) family.</text>
</comment>
<keyword evidence="22" id="KW-1185">Reference proteome</keyword>
<feature type="region of interest" description="Disordered" evidence="17">
    <location>
        <begin position="120"/>
        <end position="155"/>
    </location>
</feature>
<keyword evidence="13" id="KW-0496">Mitochondrion</keyword>
<dbReference type="InterPro" id="IPR018247">
    <property type="entry name" value="EF_Hand_1_Ca_BS"/>
</dbReference>
<evidence type="ECO:0000256" key="15">
    <source>
        <dbReference type="ARBA" id="ARBA00038674"/>
    </source>
</evidence>
<evidence type="ECO:0000256" key="14">
    <source>
        <dbReference type="ARBA" id="ARBA00023136"/>
    </source>
</evidence>
<dbReference type="PROSITE" id="PS50920">
    <property type="entry name" value="SOLCAR"/>
    <property type="match status" value="3"/>
</dbReference>
<evidence type="ECO:0000256" key="8">
    <source>
        <dbReference type="ARBA" id="ARBA00022737"/>
    </source>
</evidence>
<dbReference type="InterPro" id="IPR051028">
    <property type="entry name" value="Mito_Solute_Carrier"/>
</dbReference>
<dbReference type="InterPro" id="IPR011992">
    <property type="entry name" value="EF-hand-dom_pair"/>
</dbReference>
<dbReference type="SUPFAM" id="SSF140856">
    <property type="entry name" value="USP8 N-terminal domain-like"/>
    <property type="match status" value="1"/>
</dbReference>
<comment type="similarity">
    <text evidence="4">Belongs to the peptidase M67C family.</text>
</comment>
<comment type="subunit">
    <text evidence="15">Homodimer (via N-terminus).</text>
</comment>
<keyword evidence="8" id="KW-0677">Repeat</keyword>
<dbReference type="AlphaFoldDB" id="A0A9Q0BWU1"/>
<evidence type="ECO:0000259" key="19">
    <source>
        <dbReference type="PROSITE" id="PS50222"/>
    </source>
</evidence>
<feature type="transmembrane region" description="Helical" evidence="18">
    <location>
        <begin position="1026"/>
        <end position="1044"/>
    </location>
</feature>
<dbReference type="FunFam" id="1.50.40.10:FF:000004">
    <property type="entry name" value="Calcium-binding mitochondrial carrier protein Aralar1"/>
    <property type="match status" value="1"/>
</dbReference>
<dbReference type="Pfam" id="PF00153">
    <property type="entry name" value="Mito_carr"/>
    <property type="match status" value="3"/>
</dbReference>
<dbReference type="GO" id="GO:0005743">
    <property type="term" value="C:mitochondrial inner membrane"/>
    <property type="evidence" value="ECO:0007669"/>
    <property type="project" value="UniProtKB-SubCell"/>
</dbReference>
<dbReference type="InterPro" id="IPR044098">
    <property type="entry name" value="STAMBP/STALP-like_MPN"/>
</dbReference>
<dbReference type="Pfam" id="PF13202">
    <property type="entry name" value="EF-hand_5"/>
    <property type="match status" value="2"/>
</dbReference>
<dbReference type="Gene3D" id="1.50.40.10">
    <property type="entry name" value="Mitochondrial carrier domain"/>
    <property type="match status" value="1"/>
</dbReference>
<dbReference type="InterPro" id="IPR015063">
    <property type="entry name" value="USP8_dimer"/>
</dbReference>
<evidence type="ECO:0000256" key="18">
    <source>
        <dbReference type="SAM" id="Phobius"/>
    </source>
</evidence>
<comment type="subcellular location">
    <subcellularLocation>
        <location evidence="2">Mitochondrion inner membrane</location>
        <topology evidence="2">Multi-pass membrane protein</topology>
    </subcellularLocation>
</comment>
<keyword evidence="14 16" id="KW-0472">Membrane</keyword>
<keyword evidence="12 18" id="KW-1133">Transmembrane helix</keyword>
<evidence type="ECO:0000259" key="20">
    <source>
        <dbReference type="PROSITE" id="PS50249"/>
    </source>
</evidence>
<feature type="repeat" description="Solcar" evidence="16">
    <location>
        <begin position="885"/>
        <end position="966"/>
    </location>
</feature>
<keyword evidence="5" id="KW-0813">Transport</keyword>
<comment type="caution">
    <text evidence="21">The sequence shown here is derived from an EMBL/GenBank/DDBJ whole genome shotgun (WGS) entry which is preliminary data.</text>
</comment>
<dbReference type="InterPro" id="IPR037518">
    <property type="entry name" value="MPN"/>
</dbReference>
<sequence>MSKAVNNMSMGVVEPQERMKHLSHCGNLIEVDKNIPVTRYYRSGTEMLRMANVYLREGNHENAFILYLRYMTLFIEKIRQHPDYGSVKAEVRDINKKIKDEIMPTTEKLRTKLLTHYQRDKEAERVRELEREREREKERQRQKEREKAGGASGVPSLIPANLHVLIDEGNQPSAPDLDLLDQVVYPNDFPTGANRTPSQASIATRSRRTTVRILCWRALCDWFMFPVFLKLALANTSKNIETCGVLAGHLSQNQLNITHIITPQQQGTPDSCNTMHEEQIFDVQDQMQLITLGWIHTHPTQTAFLSSVDLHTHCSYQIMMPEALAIVCAPKYNTTGFFILTPQYGLDYIAQCRQSGFHPHPNDPPLFMEAQHIRMDNQAKIKSPTLLKRAGTEKLREVFLKYASIQKNGEHYMTSEDFVRKFLGLFSESAFNDESVRLLANIADTSKDGLISFSEFQAFEGLLCTPDALYRTAFQLFDRNGNGTVSYADFADVVQKTELHSKIPFSLDGPFIKRYFGDKKQRLINYAEFTQLLHDFHEEHAMEAFRSKDPAGTGFISPLDFQDIIVNVKRHLLTPGVKDNLVSVTEGHKVSFPYFIAFTSLLNNMELIKQVYLYATEGSRTDMITKDQILYAAQTMSQITPLEIDILFHLAGAVHQAGRIDYSDLSNIAPEHYTKHMTHRLADIKAVESPADRSAFIMLLESSYRFTLGSFAGAVGATVVYPIDLVKTRMQNQRAGSYIGEVAYRNSLDCFKKVVRHEGFMGLYRGLLPQLMGVAPEKAIKLTVNDLVRDKLTDKKGNIPTWAEVLAGGCAGASQVVFTNPLEIVKIQIATGSKIRAWSVVRELGLFGLYKGARACLLRDVPFSAIYFPTYAHTKALMADKDGYNHPLTLLAAGAIAGVPAASLVTPADVVARSGQTTYNGVWDATKKIMAEEGPRAFWKGTAARVFRSSPQFGVTLVTYELLQRLFYVDFGGSHPKGSEAHKITTPLEKAAASVSTENLDHIGGYKAAVPLLAGVESKFGLTMRVQAGLVLFLLGAILSDRFVSGKDHTDKSWIFQLKKLRSDLRNCYQSEVNQSLWSCFRSKSLHIFEDVMSAPEISLYDGTSDTDPVGSARLRRHRYNMIITMMFGVTALGAILVPMGFQMLSIVSGKALLLAKMALLLASINGLKRVANNGLHYGLYHVPGEHLGGYYDRGDVNHPRNVPIPVAVAPTLDMGLK</sequence>
<keyword evidence="10" id="KW-0999">Mitochondrion inner membrane</keyword>
<dbReference type="GO" id="GO:0015183">
    <property type="term" value="F:L-aspartate transmembrane transporter activity"/>
    <property type="evidence" value="ECO:0007669"/>
    <property type="project" value="TreeGrafter"/>
</dbReference>
<dbReference type="Gene3D" id="3.40.140.10">
    <property type="entry name" value="Cytidine Deaminase, domain 2"/>
    <property type="match status" value="1"/>
</dbReference>
<dbReference type="GO" id="GO:0140492">
    <property type="term" value="F:metal-dependent deubiquitinase activity"/>
    <property type="evidence" value="ECO:0007669"/>
    <property type="project" value="InterPro"/>
</dbReference>
<dbReference type="SUPFAM" id="SSF102712">
    <property type="entry name" value="JAB1/MPN domain"/>
    <property type="match status" value="1"/>
</dbReference>
<feature type="repeat" description="Solcar" evidence="16">
    <location>
        <begin position="799"/>
        <end position="877"/>
    </location>
</feature>
<evidence type="ECO:0000256" key="4">
    <source>
        <dbReference type="ARBA" id="ARBA00010981"/>
    </source>
</evidence>
<dbReference type="InterPro" id="IPR018108">
    <property type="entry name" value="MCP_transmembrane"/>
</dbReference>
<dbReference type="GO" id="GO:0005509">
    <property type="term" value="F:calcium ion binding"/>
    <property type="evidence" value="ECO:0007669"/>
    <property type="project" value="InterPro"/>
</dbReference>
<dbReference type="CDD" id="cd08066">
    <property type="entry name" value="MPN_AMSH_like"/>
    <property type="match status" value="1"/>
</dbReference>
<feature type="transmembrane region" description="Helical" evidence="18">
    <location>
        <begin position="1122"/>
        <end position="1142"/>
    </location>
</feature>
<dbReference type="Pfam" id="PF01398">
    <property type="entry name" value="JAB"/>
    <property type="match status" value="1"/>
</dbReference>
<evidence type="ECO:0000256" key="13">
    <source>
        <dbReference type="ARBA" id="ARBA00023128"/>
    </source>
</evidence>
<evidence type="ECO:0000256" key="10">
    <source>
        <dbReference type="ARBA" id="ARBA00022792"/>
    </source>
</evidence>
<evidence type="ECO:0000256" key="6">
    <source>
        <dbReference type="ARBA" id="ARBA00022692"/>
    </source>
</evidence>
<dbReference type="Gene3D" id="1.10.238.10">
    <property type="entry name" value="EF-hand"/>
    <property type="match status" value="2"/>
</dbReference>
<evidence type="ECO:0000256" key="9">
    <source>
        <dbReference type="ARBA" id="ARBA00022786"/>
    </source>
</evidence>
<dbReference type="GO" id="GO:0070536">
    <property type="term" value="P:protein K63-linked deubiquitination"/>
    <property type="evidence" value="ECO:0007669"/>
    <property type="project" value="InterPro"/>
</dbReference>
<dbReference type="GO" id="GO:0061578">
    <property type="term" value="F:K63-linked deubiquitinase activity"/>
    <property type="evidence" value="ECO:0007669"/>
    <property type="project" value="InterPro"/>
</dbReference>
<evidence type="ECO:0000256" key="2">
    <source>
        <dbReference type="ARBA" id="ARBA00004448"/>
    </source>
</evidence>
<feature type="compositionally biased region" description="Basic and acidic residues" evidence="17">
    <location>
        <begin position="120"/>
        <end position="148"/>
    </location>
</feature>
<dbReference type="GO" id="GO:0043490">
    <property type="term" value="P:malate-aspartate shuttle"/>
    <property type="evidence" value="ECO:0007669"/>
    <property type="project" value="TreeGrafter"/>
</dbReference>
<dbReference type="FunFam" id="1.10.238.10:FF:000396">
    <property type="entry name" value="Calcium-binding mitochondrial carrier protein Aralar1"/>
    <property type="match status" value="1"/>
</dbReference>
<evidence type="ECO:0000313" key="21">
    <source>
        <dbReference type="EMBL" id="KAI8046715.1"/>
    </source>
</evidence>
<name>A0A9Q0BWU1_9MUSC</name>
<feature type="transmembrane region" description="Helical" evidence="18">
    <location>
        <begin position="1148"/>
        <end position="1168"/>
    </location>
</feature>
<dbReference type="PANTHER" id="PTHR45678:SF9">
    <property type="entry name" value="CALCIUM-BINDING MITOCHONDRIAL CARRIER PROTEIN ARALAR1"/>
    <property type="match status" value="1"/>
</dbReference>
<keyword evidence="7" id="KW-0479">Metal-binding</keyword>
<dbReference type="EMBL" id="JAMKOV010000001">
    <property type="protein sequence ID" value="KAI8046715.1"/>
    <property type="molecule type" value="Genomic_DNA"/>
</dbReference>
<dbReference type="GO" id="GO:0005313">
    <property type="term" value="F:L-glutamate transmembrane transporter activity"/>
    <property type="evidence" value="ECO:0007669"/>
    <property type="project" value="TreeGrafter"/>
</dbReference>
<evidence type="ECO:0000256" key="1">
    <source>
        <dbReference type="ARBA" id="ARBA00001947"/>
    </source>
</evidence>
<dbReference type="FunFam" id="1.10.238.10:FF:000416">
    <property type="entry name" value="Aralar1, isoform F"/>
    <property type="match status" value="1"/>
</dbReference>
<keyword evidence="9" id="KW-0833">Ubl conjugation pathway</keyword>
<evidence type="ECO:0008006" key="23">
    <source>
        <dbReference type="Google" id="ProtNLM"/>
    </source>
</evidence>
<dbReference type="Pfam" id="PF08969">
    <property type="entry name" value="USP8_dimer"/>
    <property type="match status" value="1"/>
</dbReference>
<feature type="domain" description="EF-hand" evidence="19">
    <location>
        <begin position="536"/>
        <end position="571"/>
    </location>
</feature>
<proteinExistence type="inferred from homology"/>
<dbReference type="Gene3D" id="1.20.58.80">
    <property type="entry name" value="Phosphotransferase system, lactose/cellobiose-type IIA subunit"/>
    <property type="match status" value="1"/>
</dbReference>
<dbReference type="SUPFAM" id="SSF47473">
    <property type="entry name" value="EF-hand"/>
    <property type="match status" value="2"/>
</dbReference>
<dbReference type="Proteomes" id="UP001059596">
    <property type="component" value="Chromosome 3R"/>
</dbReference>
<evidence type="ECO:0000313" key="22">
    <source>
        <dbReference type="Proteomes" id="UP001059596"/>
    </source>
</evidence>
<dbReference type="SMART" id="SM00232">
    <property type="entry name" value="JAB_MPN"/>
    <property type="match status" value="1"/>
</dbReference>
<dbReference type="Pfam" id="PF07898">
    <property type="entry name" value="DUF1676"/>
    <property type="match status" value="1"/>
</dbReference>
<keyword evidence="6 16" id="KW-0812">Transmembrane</keyword>
<comment type="cofactor">
    <cofactor evidence="1">
        <name>Zn(2+)</name>
        <dbReference type="ChEBI" id="CHEBI:29105"/>
    </cofactor>
</comment>
<evidence type="ECO:0000256" key="12">
    <source>
        <dbReference type="ARBA" id="ARBA00022989"/>
    </source>
</evidence>
<dbReference type="PROSITE" id="PS50222">
    <property type="entry name" value="EF_HAND_2"/>
    <property type="match status" value="2"/>
</dbReference>
<dbReference type="PROSITE" id="PS00018">
    <property type="entry name" value="EF_HAND_1"/>
    <property type="match status" value="1"/>
</dbReference>
<dbReference type="InterPro" id="IPR012464">
    <property type="entry name" value="DUF1676"/>
</dbReference>